<keyword evidence="3" id="KW-1185">Reference proteome</keyword>
<evidence type="ECO:0000313" key="2">
    <source>
        <dbReference type="EMBL" id="GGY09891.1"/>
    </source>
</evidence>
<name>A0ABQ2ZBW8_9ACTN</name>
<evidence type="ECO:0000313" key="3">
    <source>
        <dbReference type="Proteomes" id="UP000659223"/>
    </source>
</evidence>
<feature type="compositionally biased region" description="Low complexity" evidence="1">
    <location>
        <begin position="134"/>
        <end position="148"/>
    </location>
</feature>
<feature type="region of interest" description="Disordered" evidence="1">
    <location>
        <begin position="296"/>
        <end position="318"/>
    </location>
</feature>
<sequence>MATAQLTAPPMAAPGYGKRSAPGQAPRGRDDFAHLPAREASIAAHIDRLPDGAAVDIKTLAKELAAYGQQAVASALNALSEAGHLRRVRRVVGEGRTQWVSRWFFSRTARSDAWWKAFLDDLLEGSGGKPKPVPARAATTVTAAAPQDQDQDHARPEASPAYIALATLGLSDPRLTLSAADCAALEPLAAEWFARGITPQDFARILCNGLPDVIHCPGAFTRKRLIDRLPPEPFPTPHAEAQAAPTPRWDMECTDCGTPGRPEALPGGLCRTCRGVEPPPDAPDSADVRARVARLRAMTRQGRRPAEVGQNAPQPQFA</sequence>
<organism evidence="2 3">
    <name type="scientific">Streptomyces hiroshimensis</name>
    <dbReference type="NCBI Taxonomy" id="66424"/>
    <lineage>
        <taxon>Bacteria</taxon>
        <taxon>Bacillati</taxon>
        <taxon>Actinomycetota</taxon>
        <taxon>Actinomycetes</taxon>
        <taxon>Kitasatosporales</taxon>
        <taxon>Streptomycetaceae</taxon>
        <taxon>Streptomyces</taxon>
    </lineage>
</organism>
<reference evidence="3" key="1">
    <citation type="journal article" date="2019" name="Int. J. Syst. Evol. Microbiol.">
        <title>The Global Catalogue of Microorganisms (GCM) 10K type strain sequencing project: providing services to taxonomists for standard genome sequencing and annotation.</title>
        <authorList>
            <consortium name="The Broad Institute Genomics Platform"/>
            <consortium name="The Broad Institute Genome Sequencing Center for Infectious Disease"/>
            <person name="Wu L."/>
            <person name="Ma J."/>
        </authorList>
    </citation>
    <scope>NUCLEOTIDE SEQUENCE [LARGE SCALE GENOMIC DNA]</scope>
    <source>
        <strain evidence="3">JCM 4586</strain>
    </source>
</reference>
<dbReference type="EMBL" id="BMUT01000022">
    <property type="protein sequence ID" value="GGY09891.1"/>
    <property type="molecule type" value="Genomic_DNA"/>
</dbReference>
<accession>A0ABQ2ZBW8</accession>
<feature type="region of interest" description="Disordered" evidence="1">
    <location>
        <begin position="129"/>
        <end position="156"/>
    </location>
</feature>
<comment type="caution">
    <text evidence="2">The sequence shown here is derived from an EMBL/GenBank/DDBJ whole genome shotgun (WGS) entry which is preliminary data.</text>
</comment>
<evidence type="ECO:0000256" key="1">
    <source>
        <dbReference type="SAM" id="MobiDB-lite"/>
    </source>
</evidence>
<dbReference type="Proteomes" id="UP000659223">
    <property type="component" value="Unassembled WGS sequence"/>
</dbReference>
<gene>
    <name evidence="2" type="ORF">GCM10010324_65910</name>
</gene>
<dbReference type="RefSeq" id="WP_308433771.1">
    <property type="nucleotide sequence ID" value="NZ_BMUT01000022.1"/>
</dbReference>
<proteinExistence type="predicted"/>
<evidence type="ECO:0008006" key="4">
    <source>
        <dbReference type="Google" id="ProtNLM"/>
    </source>
</evidence>
<feature type="region of interest" description="Disordered" evidence="1">
    <location>
        <begin position="1"/>
        <end position="31"/>
    </location>
</feature>
<protein>
    <recommendedName>
        <fullName evidence="4">MarR family transcriptional regulator</fullName>
    </recommendedName>
</protein>